<evidence type="ECO:0000256" key="1">
    <source>
        <dbReference type="SAM" id="Phobius"/>
    </source>
</evidence>
<sequence length="136" mass="14501">MYRSFFAVFTGFILIALMSIGTDVALQKALPSLFNADGSTSSVTILVLTVAYVGLYATLGSYLAARMAPAHPMRHAMALGGLGLAFNIAGTVATWTTYPAWYHVVSLLLVMVWAWLGGRAREAETATPSSSRPLTV</sequence>
<feature type="transmembrane region" description="Helical" evidence="1">
    <location>
        <begin position="101"/>
        <end position="118"/>
    </location>
</feature>
<keyword evidence="1" id="KW-0812">Transmembrane</keyword>
<feature type="transmembrane region" description="Helical" evidence="1">
    <location>
        <begin position="76"/>
        <end position="95"/>
    </location>
</feature>
<proteinExistence type="predicted"/>
<dbReference type="EMBL" id="CP011454">
    <property type="protein sequence ID" value="AMW05271.1"/>
    <property type="molecule type" value="Genomic_DNA"/>
</dbReference>
<accession>A0A143BL47</accession>
<protein>
    <submittedName>
        <fullName evidence="2">Uncharacterized protein</fullName>
    </submittedName>
</protein>
<keyword evidence="3" id="KW-1185">Reference proteome</keyword>
<evidence type="ECO:0000313" key="3">
    <source>
        <dbReference type="Proteomes" id="UP000076404"/>
    </source>
</evidence>
<dbReference type="Proteomes" id="UP000076404">
    <property type="component" value="Chromosome"/>
</dbReference>
<dbReference type="RefSeq" id="WP_026849633.1">
    <property type="nucleotide sequence ID" value="NZ_CP011454.1"/>
</dbReference>
<feature type="transmembrane region" description="Helical" evidence="1">
    <location>
        <begin position="45"/>
        <end position="64"/>
    </location>
</feature>
<keyword evidence="1" id="KW-1133">Transmembrane helix</keyword>
<dbReference type="STRING" id="1379270.GEMMAAP_11575"/>
<dbReference type="eggNOG" id="ENOG50330AA">
    <property type="taxonomic scope" value="Bacteria"/>
</dbReference>
<organism evidence="2 3">
    <name type="scientific">Gemmatimonas phototrophica</name>
    <dbReference type="NCBI Taxonomy" id="1379270"/>
    <lineage>
        <taxon>Bacteria</taxon>
        <taxon>Pseudomonadati</taxon>
        <taxon>Gemmatimonadota</taxon>
        <taxon>Gemmatimonadia</taxon>
        <taxon>Gemmatimonadales</taxon>
        <taxon>Gemmatimonadaceae</taxon>
        <taxon>Gemmatimonas</taxon>
    </lineage>
</organism>
<reference evidence="2 3" key="2">
    <citation type="journal article" date="2016" name="Environ. Microbiol. Rep.">
        <title>Metagenomic evidence for the presence of phototrophic Gemmatimonadetes bacteria in diverse environments.</title>
        <authorList>
            <person name="Zeng Y."/>
            <person name="Baumbach J."/>
            <person name="Barbosa E.G."/>
            <person name="Azevedo V."/>
            <person name="Zhang C."/>
            <person name="Koblizek M."/>
        </authorList>
    </citation>
    <scope>NUCLEOTIDE SEQUENCE [LARGE SCALE GENOMIC DNA]</scope>
    <source>
        <strain evidence="2 3">AP64</strain>
    </source>
</reference>
<evidence type="ECO:0000313" key="2">
    <source>
        <dbReference type="EMBL" id="AMW05271.1"/>
    </source>
</evidence>
<gene>
    <name evidence="2" type="ORF">GEMMAAP_11575</name>
</gene>
<reference evidence="2 3" key="1">
    <citation type="journal article" date="2014" name="Proc. Natl. Acad. Sci. U.S.A.">
        <title>Functional type 2 photosynthetic reaction centers found in the rare bacterial phylum Gemmatimonadetes.</title>
        <authorList>
            <person name="Zeng Y."/>
            <person name="Feng F."/>
            <person name="Medova H."/>
            <person name="Dean J."/>
            <person name="Koblizek M."/>
        </authorList>
    </citation>
    <scope>NUCLEOTIDE SEQUENCE [LARGE SCALE GENOMIC DNA]</scope>
    <source>
        <strain evidence="2 3">AP64</strain>
    </source>
</reference>
<keyword evidence="1" id="KW-0472">Membrane</keyword>
<dbReference type="AlphaFoldDB" id="A0A143BL47"/>
<dbReference type="KEGG" id="gph:GEMMAAP_11575"/>
<name>A0A143BL47_9BACT</name>